<comment type="caution">
    <text evidence="1">The sequence shown here is derived from an EMBL/GenBank/DDBJ whole genome shotgun (WGS) entry which is preliminary data.</text>
</comment>
<gene>
    <name evidence="1" type="ORF">EZS28_012022</name>
</gene>
<dbReference type="AlphaFoldDB" id="A0A5J4WBX4"/>
<feature type="non-terminal residue" evidence="1">
    <location>
        <position position="1"/>
    </location>
</feature>
<dbReference type="EMBL" id="SNRW01002537">
    <property type="protein sequence ID" value="KAA6392447.1"/>
    <property type="molecule type" value="Genomic_DNA"/>
</dbReference>
<organism evidence="1 2">
    <name type="scientific">Streblomastix strix</name>
    <dbReference type="NCBI Taxonomy" id="222440"/>
    <lineage>
        <taxon>Eukaryota</taxon>
        <taxon>Metamonada</taxon>
        <taxon>Preaxostyla</taxon>
        <taxon>Oxymonadida</taxon>
        <taxon>Streblomastigidae</taxon>
        <taxon>Streblomastix</taxon>
    </lineage>
</organism>
<accession>A0A5J4WBX4</accession>
<reference evidence="1 2" key="1">
    <citation type="submission" date="2019-03" db="EMBL/GenBank/DDBJ databases">
        <title>Single cell metagenomics reveals metabolic interactions within the superorganism composed of flagellate Streblomastix strix and complex community of Bacteroidetes bacteria on its surface.</title>
        <authorList>
            <person name="Treitli S.C."/>
            <person name="Kolisko M."/>
            <person name="Husnik F."/>
            <person name="Keeling P."/>
            <person name="Hampl V."/>
        </authorList>
    </citation>
    <scope>NUCLEOTIDE SEQUENCE [LARGE SCALE GENOMIC DNA]</scope>
    <source>
        <strain evidence="1">ST1C</strain>
    </source>
</reference>
<evidence type="ECO:0000313" key="1">
    <source>
        <dbReference type="EMBL" id="KAA6392447.1"/>
    </source>
</evidence>
<evidence type="ECO:0000313" key="2">
    <source>
        <dbReference type="Proteomes" id="UP000324800"/>
    </source>
</evidence>
<name>A0A5J4WBX4_9EUKA</name>
<sequence length="79" mass="9387">KRLYPLGDLKVEIFEEGKEEEAIALGVRQQYINEDYTHKESKLYFVFPIAVEDDKKKEWRVRLIYGLGKRTAEVKLNIK</sequence>
<dbReference type="Proteomes" id="UP000324800">
    <property type="component" value="Unassembled WGS sequence"/>
</dbReference>
<protein>
    <submittedName>
        <fullName evidence="1">Uncharacterized protein</fullName>
    </submittedName>
</protein>
<proteinExistence type="predicted"/>